<dbReference type="Pfam" id="PF12937">
    <property type="entry name" value="F-box-like"/>
    <property type="match status" value="1"/>
</dbReference>
<feature type="domain" description="F-box" evidence="1">
    <location>
        <begin position="13"/>
        <end position="59"/>
    </location>
</feature>
<dbReference type="InterPro" id="IPR001810">
    <property type="entry name" value="F-box_dom"/>
</dbReference>
<evidence type="ECO:0000313" key="2">
    <source>
        <dbReference type="EMBL" id="KAL0477523.1"/>
    </source>
</evidence>
<evidence type="ECO:0000259" key="1">
    <source>
        <dbReference type="PROSITE" id="PS50181"/>
    </source>
</evidence>
<dbReference type="Gene3D" id="1.20.1280.50">
    <property type="match status" value="1"/>
</dbReference>
<name>A0AAW2YKH9_9EUKA</name>
<dbReference type="Proteomes" id="UP001431209">
    <property type="component" value="Unassembled WGS sequence"/>
</dbReference>
<accession>A0AAW2YKH9</accession>
<dbReference type="InterPro" id="IPR036047">
    <property type="entry name" value="F-box-like_dom_sf"/>
</dbReference>
<comment type="caution">
    <text evidence="2">The sequence shown here is derived from an EMBL/GenBank/DDBJ whole genome shotgun (WGS) entry which is preliminary data.</text>
</comment>
<proteinExistence type="predicted"/>
<organism evidence="2 3">
    <name type="scientific">Acrasis kona</name>
    <dbReference type="NCBI Taxonomy" id="1008807"/>
    <lineage>
        <taxon>Eukaryota</taxon>
        <taxon>Discoba</taxon>
        <taxon>Heterolobosea</taxon>
        <taxon>Tetramitia</taxon>
        <taxon>Eutetramitia</taxon>
        <taxon>Acrasidae</taxon>
        <taxon>Acrasis</taxon>
    </lineage>
</organism>
<dbReference type="SUPFAM" id="SSF81383">
    <property type="entry name" value="F-box domain"/>
    <property type="match status" value="1"/>
</dbReference>
<reference evidence="2 3" key="1">
    <citation type="submission" date="2024-03" db="EMBL/GenBank/DDBJ databases">
        <title>The Acrasis kona genome and developmental transcriptomes reveal deep origins of eukaryotic multicellular pathways.</title>
        <authorList>
            <person name="Sheikh S."/>
            <person name="Fu C.-J."/>
            <person name="Brown M.W."/>
            <person name="Baldauf S.L."/>
        </authorList>
    </citation>
    <scope>NUCLEOTIDE SEQUENCE [LARGE SCALE GENOMIC DNA]</scope>
    <source>
        <strain evidence="2 3">ATCC MYA-3509</strain>
    </source>
</reference>
<keyword evidence="3" id="KW-1185">Reference proteome</keyword>
<protein>
    <submittedName>
        <fullName evidence="2">F-box only protein</fullName>
    </submittedName>
</protein>
<dbReference type="EMBL" id="JAOPGA020000191">
    <property type="protein sequence ID" value="KAL0477523.1"/>
    <property type="molecule type" value="Genomic_DNA"/>
</dbReference>
<evidence type="ECO:0000313" key="3">
    <source>
        <dbReference type="Proteomes" id="UP001431209"/>
    </source>
</evidence>
<sequence>MNLDTSRFTVVTNFDEVLLPQELLEEIFMYLPLKDIINIFSTCRYFHWIMQQDQVWEQLIEHYHISTNENTKTLRGAFISGFLNECVSKERKLLNLVRELHKRGYVVNCRAGLSPSGCYWRCQIGSNKMELLYSSSDPDIFGINPNLFTKELADAFLEKHPLENLKKEPSDKDRLFIKWFDRVLNAMERDSLYIEFADYELPSHLTVTKLRKGVCSIPYFEDVKEDVNHPFML</sequence>
<dbReference type="AlphaFoldDB" id="A0AAW2YKH9"/>
<dbReference type="PROSITE" id="PS50181">
    <property type="entry name" value="FBOX"/>
    <property type="match status" value="1"/>
</dbReference>
<gene>
    <name evidence="2" type="ORF">AKO1_010819</name>
</gene>
<dbReference type="SMART" id="SM00256">
    <property type="entry name" value="FBOX"/>
    <property type="match status" value="1"/>
</dbReference>